<sequence length="156" mass="16666">MSPDQIEIATHVPQVASVGLPFIIVELKSQDALRQCVPNLAEFRLTVPVSGATSIYAYTKVSGGLDDTADVNLEARTFTNRMTEDPGTGSATAATVALLASLYSRKKMTARVVQGVSVGRPSVINVRYIDDGTEEVRISGECVTIMQGKFSLKGDD</sequence>
<dbReference type="SUPFAM" id="SSF54506">
    <property type="entry name" value="Diaminopimelate epimerase-like"/>
    <property type="match status" value="1"/>
</dbReference>
<dbReference type="RefSeq" id="WP_411567037.1">
    <property type="nucleotide sequence ID" value="NZ_CP081201.1"/>
</dbReference>
<gene>
    <name evidence="1" type="ORF">K3169_14380</name>
</gene>
<dbReference type="InterPro" id="IPR003719">
    <property type="entry name" value="Phenazine_PhzF-like"/>
</dbReference>
<proteinExistence type="predicted"/>
<dbReference type="EMBL" id="CP081201">
    <property type="protein sequence ID" value="UXZ98968.1"/>
    <property type="molecule type" value="Genomic_DNA"/>
</dbReference>
<accession>A0ABY6FM27</accession>
<organism evidence="1 2">
    <name type="scientific">Pseudomonas phytophila</name>
    <dbReference type="NCBI Taxonomy" id="2867264"/>
    <lineage>
        <taxon>Bacteria</taxon>
        <taxon>Pseudomonadati</taxon>
        <taxon>Pseudomonadota</taxon>
        <taxon>Gammaproteobacteria</taxon>
        <taxon>Pseudomonadales</taxon>
        <taxon>Pseudomonadaceae</taxon>
        <taxon>Pseudomonas</taxon>
    </lineage>
</organism>
<keyword evidence="2" id="KW-1185">Reference proteome</keyword>
<evidence type="ECO:0000313" key="2">
    <source>
        <dbReference type="Proteomes" id="UP001063228"/>
    </source>
</evidence>
<dbReference type="Proteomes" id="UP001063228">
    <property type="component" value="Chromosome"/>
</dbReference>
<evidence type="ECO:0000313" key="1">
    <source>
        <dbReference type="EMBL" id="UXZ98968.1"/>
    </source>
</evidence>
<name>A0ABY6FM27_9PSED</name>
<protein>
    <submittedName>
        <fullName evidence="1">PhzF family phenazine biosynthesis protein</fullName>
    </submittedName>
</protein>
<dbReference type="Pfam" id="PF02567">
    <property type="entry name" value="PhzC-PhzF"/>
    <property type="match status" value="1"/>
</dbReference>
<dbReference type="Gene3D" id="3.10.310.10">
    <property type="entry name" value="Diaminopimelate Epimerase, Chain A, domain 1"/>
    <property type="match status" value="1"/>
</dbReference>
<reference evidence="1" key="1">
    <citation type="submission" date="2021-08" db="EMBL/GenBank/DDBJ databases">
        <title>Complete genome sequence of Pseudomonas phytophila.</title>
        <authorList>
            <person name="Weir B.S."/>
            <person name="Templeton M.D."/>
            <person name="Arshed S."/>
            <person name="Andersen M.T."/>
            <person name="Jayaraman J."/>
        </authorList>
    </citation>
    <scope>NUCLEOTIDE SEQUENCE</scope>
    <source>
        <strain evidence="1">ICMP 23753</strain>
    </source>
</reference>